<dbReference type="InterPro" id="IPR011333">
    <property type="entry name" value="SKP1/BTB/POZ_sf"/>
</dbReference>
<evidence type="ECO:0000313" key="5">
    <source>
        <dbReference type="Proteomes" id="UP000549394"/>
    </source>
</evidence>
<dbReference type="SMART" id="SM00225">
    <property type="entry name" value="BTB"/>
    <property type="match status" value="2"/>
</dbReference>
<gene>
    <name evidence="4" type="ORF">DGYR_LOCUS11459</name>
</gene>
<reference evidence="4 5" key="1">
    <citation type="submission" date="2020-08" db="EMBL/GenBank/DDBJ databases">
        <authorList>
            <person name="Hejnol A."/>
        </authorList>
    </citation>
    <scope>NUCLEOTIDE SEQUENCE [LARGE SCALE GENOMIC DNA]</scope>
</reference>
<dbReference type="SUPFAM" id="SSF54695">
    <property type="entry name" value="POZ domain"/>
    <property type="match status" value="2"/>
</dbReference>
<comment type="caution">
    <text evidence="4">The sequence shown here is derived from an EMBL/GenBank/DDBJ whole genome shotgun (WGS) entry which is preliminary data.</text>
</comment>
<dbReference type="AlphaFoldDB" id="A0A7I8W5K3"/>
<evidence type="ECO:0000256" key="2">
    <source>
        <dbReference type="ARBA" id="ARBA00022737"/>
    </source>
</evidence>
<dbReference type="PROSITE" id="PS50097">
    <property type="entry name" value="BTB"/>
    <property type="match status" value="2"/>
</dbReference>
<dbReference type="EMBL" id="CAJFCJ010000019">
    <property type="protein sequence ID" value="CAD5123826.1"/>
    <property type="molecule type" value="Genomic_DNA"/>
</dbReference>
<dbReference type="InterPro" id="IPR015915">
    <property type="entry name" value="Kelch-typ_b-propeller"/>
</dbReference>
<dbReference type="CDD" id="cd18186">
    <property type="entry name" value="BTB_POZ_ZBTB_KLHL-like"/>
    <property type="match status" value="1"/>
</dbReference>
<dbReference type="Pfam" id="PF00651">
    <property type="entry name" value="BTB"/>
    <property type="match status" value="2"/>
</dbReference>
<dbReference type="GO" id="GO:0005794">
    <property type="term" value="C:Golgi apparatus"/>
    <property type="evidence" value="ECO:0007669"/>
    <property type="project" value="TreeGrafter"/>
</dbReference>
<evidence type="ECO:0000259" key="3">
    <source>
        <dbReference type="PROSITE" id="PS50097"/>
    </source>
</evidence>
<organism evidence="4 5">
    <name type="scientific">Dimorphilus gyrociliatus</name>
    <dbReference type="NCBI Taxonomy" id="2664684"/>
    <lineage>
        <taxon>Eukaryota</taxon>
        <taxon>Metazoa</taxon>
        <taxon>Spiralia</taxon>
        <taxon>Lophotrochozoa</taxon>
        <taxon>Annelida</taxon>
        <taxon>Polychaeta</taxon>
        <taxon>Polychaeta incertae sedis</taxon>
        <taxon>Dinophilidae</taxon>
        <taxon>Dimorphilus</taxon>
    </lineage>
</organism>
<dbReference type="InterPro" id="IPR000210">
    <property type="entry name" value="BTB/POZ_dom"/>
</dbReference>
<dbReference type="OrthoDB" id="9973021at2759"/>
<dbReference type="Proteomes" id="UP000549394">
    <property type="component" value="Unassembled WGS sequence"/>
</dbReference>
<dbReference type="PANTHER" id="PTHR46376">
    <property type="entry name" value="LEUCINE-ZIPPER-LIKE TRANSCRIPTIONAL REGULATOR 1"/>
    <property type="match status" value="1"/>
</dbReference>
<keyword evidence="1" id="KW-0880">Kelch repeat</keyword>
<dbReference type="Gene3D" id="2.120.10.80">
    <property type="entry name" value="Kelch-type beta propeller"/>
    <property type="match status" value="2"/>
</dbReference>
<evidence type="ECO:0000313" key="4">
    <source>
        <dbReference type="EMBL" id="CAD5123826.1"/>
    </source>
</evidence>
<protein>
    <submittedName>
        <fullName evidence="4">DgyrCDS12134</fullName>
    </submittedName>
</protein>
<feature type="domain" description="BTB" evidence="3">
    <location>
        <begin position="349"/>
        <end position="417"/>
    </location>
</feature>
<dbReference type="PANTHER" id="PTHR46376:SF1">
    <property type="entry name" value="LEUCINE-ZIPPER-LIKE TRANSCRIPTIONAL REGULATOR 1"/>
    <property type="match status" value="1"/>
</dbReference>
<keyword evidence="2" id="KW-0677">Repeat</keyword>
<sequence length="716" mass="81740">MSSNSWKLEKSLAEFIGQPKRMKHTLVYYSGSLFLYGGRNSRDEPLGDILRYDLKDHSWQRVVCVGTAPCARFEHTCVVFEKDLVIFGGKHDNRQLNDLFKYHIPKAQWSCAETTKEAPGPRCAHNAAVVDCFMYILGGFGHHVQRAYDVDQIDSKQVRLNDMWRLSLKDRPHKWTRVHQKGCKPPPNCNSSMAVNESHLYLLPGAAAENAYELFGFNVLDECWTKLMYSSIFSHLVIGKRVGHSLTASDDSQLFLFGGGDDNNLYRFDINDPHWSVVSTEDNATRPAEVAYHSSAMHKNTLYVYGGVESPNDVDSQRLSGGLYSITIPGPKSTFITDMKNLWESKNFIDITCKVGPKKILFECHSSILVGRSSVLSEMILSAREKNQNYIELPDIERAVFDKILQFIYTDTVTPEKEFEFDDLELFMKLYIQATRFNLSKLKSCSLKYLISSVNANRVVSLLTFADENEIEYLRDSCMNFLRRSNNYKEVIVRPQIETLSKSLLLQVARLPAESSDEHDTPPKHPELLTEFCSIKDDFSKLLETGQGSDVKVTFNNYTVKAHKAVLCARAEYFTANFRSFPSEEIMVTFKGENTPPDVLMQLLKFLYTDAIDATPQVAVYLLGAAEYFCLNNKRLDTLAWGIIERNLEVNCVFDVMLAAHDVLDQALINKCVFIIAKNYHQIKERRNVFMQLPKTLLISIMECVNEHTTITWRDS</sequence>
<dbReference type="Gene3D" id="3.30.710.10">
    <property type="entry name" value="Potassium Channel Kv1.1, Chain A"/>
    <property type="match status" value="2"/>
</dbReference>
<dbReference type="SUPFAM" id="SSF117281">
    <property type="entry name" value="Kelch motif"/>
    <property type="match status" value="1"/>
</dbReference>
<dbReference type="Pfam" id="PF24681">
    <property type="entry name" value="Kelch_KLHDC2_KLHL20_DRC7"/>
    <property type="match status" value="1"/>
</dbReference>
<proteinExistence type="predicted"/>
<dbReference type="InterPro" id="IPR051568">
    <property type="entry name" value="LZTR1/Attractin"/>
</dbReference>
<accession>A0A7I8W5K3</accession>
<keyword evidence="5" id="KW-1185">Reference proteome</keyword>
<feature type="domain" description="BTB" evidence="3">
    <location>
        <begin position="549"/>
        <end position="616"/>
    </location>
</feature>
<name>A0A7I8W5K3_9ANNE</name>
<evidence type="ECO:0000256" key="1">
    <source>
        <dbReference type="ARBA" id="ARBA00022441"/>
    </source>
</evidence>